<feature type="transmembrane region" description="Helical" evidence="10">
    <location>
        <begin position="250"/>
        <end position="275"/>
    </location>
</feature>
<feature type="compositionally biased region" description="Polar residues" evidence="9">
    <location>
        <begin position="483"/>
        <end position="509"/>
    </location>
</feature>
<evidence type="ECO:0000256" key="8">
    <source>
        <dbReference type="ARBA" id="ARBA00023180"/>
    </source>
</evidence>
<keyword evidence="5 10" id="KW-0472">Membrane</keyword>
<feature type="region of interest" description="Disordered" evidence="9">
    <location>
        <begin position="369"/>
        <end position="390"/>
    </location>
</feature>
<keyword evidence="6" id="KW-1015">Disulfide bond</keyword>
<protein>
    <submittedName>
        <fullName evidence="11">Uncharacterized protein</fullName>
    </submittedName>
</protein>
<proteinExistence type="predicted"/>
<feature type="compositionally biased region" description="Basic and acidic residues" evidence="9">
    <location>
        <begin position="510"/>
        <end position="524"/>
    </location>
</feature>
<sequence length="732" mass="82607">YYCYHLGSTSVELDTLLDQPTSSSHIVPYENILAKTKTRDRHKTMYKSVCLAVISFASVINCESRGCHGDYIDNEMTKDDCFQCENRRWISYPQNPDKNPYCVECLKCQAGFGLSERCGYGAGEDADCVWCDPKEHKYSDAYEADICKTSYHCHTFHRIYIINATSESNAECGECEYGYVESEMEDNFECDPCEWRRSDPRCEIYLIAKDTTTTTTTMSKAITVENVTHHDQTENTSRELNNEPGSGTDLTAILIAVILVVGAVFSICISCWCYWRNKPKRICFNGPSQDPEKGSREEITENELLLKSNGQCEEAIPKSGKPRVHTVSESDSHCDTLNIDYCPQCQCNDCGWKQNGICGRSSRRSTMDDEVRPESFMTNSSVSKNETSTLVDTTRLVPNPNMEMVAPNPKVLIKQRSVEMKIQEKEKESRQCAIGLVCNQEIQSFPYMSSMNPEPASSRPSELESVNGELSLETVISEANNLASNIPNDNSLCDEQRQPRVSSGGFSANSRDERLRPPISHDSDATIPKKRLDQGNARVTPQPHRDVSSFKDASLPNIDVRTEESRPISQREQALKCGIGDQYGEEKSNVAINGNNNHITIYQNPPTNLLQTTNQTESQPNSKIRAEKEKAYQEALNKCNGWMLDKLSLDERDRICVDMDPERPNIKNFKHLGEKFGYSNNELDCCGGCKGLLHSLIAKAVPVTDILKEIHNIHRYDVRNYLVDIILKKNEE</sequence>
<dbReference type="Proteomes" id="UP000749559">
    <property type="component" value="Unassembled WGS sequence"/>
</dbReference>
<evidence type="ECO:0000256" key="7">
    <source>
        <dbReference type="ARBA" id="ARBA00023170"/>
    </source>
</evidence>
<evidence type="ECO:0000256" key="2">
    <source>
        <dbReference type="ARBA" id="ARBA00022692"/>
    </source>
</evidence>
<evidence type="ECO:0000256" key="4">
    <source>
        <dbReference type="ARBA" id="ARBA00022989"/>
    </source>
</evidence>
<keyword evidence="4 10" id="KW-1133">Transmembrane helix</keyword>
<keyword evidence="2 10" id="KW-0812">Transmembrane</keyword>
<reference evidence="11" key="1">
    <citation type="submission" date="2022-03" db="EMBL/GenBank/DDBJ databases">
        <authorList>
            <person name="Martin C."/>
        </authorList>
    </citation>
    <scope>NUCLEOTIDE SEQUENCE</scope>
</reference>
<evidence type="ECO:0000313" key="12">
    <source>
        <dbReference type="Proteomes" id="UP000749559"/>
    </source>
</evidence>
<dbReference type="GO" id="GO:0043123">
    <property type="term" value="P:positive regulation of canonical NF-kappaB signal transduction"/>
    <property type="evidence" value="ECO:0007669"/>
    <property type="project" value="InterPro"/>
</dbReference>
<dbReference type="PANTHER" id="PTHR12120">
    <property type="entry name" value="TNFR-CYS DOMAIN-CONTAINING PROTEIN"/>
    <property type="match status" value="1"/>
</dbReference>
<evidence type="ECO:0000256" key="3">
    <source>
        <dbReference type="ARBA" id="ARBA00022737"/>
    </source>
</evidence>
<dbReference type="GO" id="GO:0038023">
    <property type="term" value="F:signaling receptor activity"/>
    <property type="evidence" value="ECO:0007669"/>
    <property type="project" value="InterPro"/>
</dbReference>
<comment type="caution">
    <text evidence="11">The sequence shown here is derived from an EMBL/GenBank/DDBJ whole genome shotgun (WGS) entry which is preliminary data.</text>
</comment>
<dbReference type="AlphaFoldDB" id="A0A8J1THI5"/>
<name>A0A8J1THI5_OWEFU</name>
<dbReference type="Gene3D" id="2.10.50.10">
    <property type="entry name" value="Tumor Necrosis Factor Receptor, subunit A, domain 2"/>
    <property type="match status" value="1"/>
</dbReference>
<evidence type="ECO:0000313" key="11">
    <source>
        <dbReference type="EMBL" id="CAH1777053.1"/>
    </source>
</evidence>
<accession>A0A8J1THI5</accession>
<dbReference type="InterPro" id="IPR047526">
    <property type="entry name" value="TNR19/27/EDAR"/>
</dbReference>
<feature type="compositionally biased region" description="Polar residues" evidence="9">
    <location>
        <begin position="376"/>
        <end position="390"/>
    </location>
</feature>
<evidence type="ECO:0000256" key="6">
    <source>
        <dbReference type="ARBA" id="ARBA00023157"/>
    </source>
</evidence>
<dbReference type="PANTHER" id="PTHR12120:SF10">
    <property type="entry name" value="TNFR-CYS DOMAIN-CONTAINING PROTEIN"/>
    <property type="match status" value="1"/>
</dbReference>
<comment type="subcellular location">
    <subcellularLocation>
        <location evidence="1">Membrane</location>
        <topology evidence="1">Single-pass membrane protein</topology>
    </subcellularLocation>
</comment>
<evidence type="ECO:0000256" key="5">
    <source>
        <dbReference type="ARBA" id="ARBA00023136"/>
    </source>
</evidence>
<dbReference type="OrthoDB" id="10017617at2759"/>
<keyword evidence="3" id="KW-0677">Repeat</keyword>
<evidence type="ECO:0000256" key="10">
    <source>
        <dbReference type="SAM" id="Phobius"/>
    </source>
</evidence>
<dbReference type="GO" id="GO:0005886">
    <property type="term" value="C:plasma membrane"/>
    <property type="evidence" value="ECO:0007669"/>
    <property type="project" value="TreeGrafter"/>
</dbReference>
<evidence type="ECO:0000256" key="9">
    <source>
        <dbReference type="SAM" id="MobiDB-lite"/>
    </source>
</evidence>
<organism evidence="11 12">
    <name type="scientific">Owenia fusiformis</name>
    <name type="common">Polychaete worm</name>
    <dbReference type="NCBI Taxonomy" id="6347"/>
    <lineage>
        <taxon>Eukaryota</taxon>
        <taxon>Metazoa</taxon>
        <taxon>Spiralia</taxon>
        <taxon>Lophotrochozoa</taxon>
        <taxon>Annelida</taxon>
        <taxon>Polychaeta</taxon>
        <taxon>Sedentaria</taxon>
        <taxon>Canalipalpata</taxon>
        <taxon>Sabellida</taxon>
        <taxon>Oweniida</taxon>
        <taxon>Oweniidae</taxon>
        <taxon>Owenia</taxon>
    </lineage>
</organism>
<evidence type="ECO:0000256" key="1">
    <source>
        <dbReference type="ARBA" id="ARBA00004167"/>
    </source>
</evidence>
<feature type="non-terminal residue" evidence="11">
    <location>
        <position position="1"/>
    </location>
</feature>
<keyword evidence="12" id="KW-1185">Reference proteome</keyword>
<dbReference type="GO" id="GO:0046330">
    <property type="term" value="P:positive regulation of JNK cascade"/>
    <property type="evidence" value="ECO:0007669"/>
    <property type="project" value="InterPro"/>
</dbReference>
<gene>
    <name evidence="11" type="ORF">OFUS_LOCUS4163</name>
</gene>
<feature type="region of interest" description="Disordered" evidence="9">
    <location>
        <begin position="483"/>
        <end position="550"/>
    </location>
</feature>
<keyword evidence="7" id="KW-0675">Receptor</keyword>
<dbReference type="EMBL" id="CAIIXF020000002">
    <property type="protein sequence ID" value="CAH1777053.1"/>
    <property type="molecule type" value="Genomic_DNA"/>
</dbReference>
<keyword evidence="8" id="KW-0325">Glycoprotein</keyword>